<feature type="compositionally biased region" description="Basic and acidic residues" evidence="5">
    <location>
        <begin position="144"/>
        <end position="155"/>
    </location>
</feature>
<proteinExistence type="inferred from homology"/>
<evidence type="ECO:0000256" key="5">
    <source>
        <dbReference type="SAM" id="MobiDB-lite"/>
    </source>
</evidence>
<evidence type="ECO:0000256" key="2">
    <source>
        <dbReference type="ARBA" id="ARBA00022723"/>
    </source>
</evidence>
<dbReference type="SUPFAM" id="SSF51316">
    <property type="entry name" value="Mss4-like"/>
    <property type="match status" value="1"/>
</dbReference>
<sequence length="155" mass="17171">MASGDRYSGGCGCGTVKIAVDRSAEPMVQLWCHCSDCRVYYKLPIVPLVLWQEGLGSVFQIVQGEDKLAKTLMDSSGKTQRYFCRECGEPVYSIVGGNILATRPTPILDFPFKPQLHLYYKERKMQLHDGLPKYSDMPASSGGSDKKLSETGEPL</sequence>
<evidence type="ECO:0000313" key="8">
    <source>
        <dbReference type="Proteomes" id="UP000054558"/>
    </source>
</evidence>
<dbReference type="EMBL" id="DF236977">
    <property type="protein sequence ID" value="GAQ79332.1"/>
    <property type="molecule type" value="Genomic_DNA"/>
</dbReference>
<keyword evidence="4" id="KW-0456">Lyase</keyword>
<protein>
    <recommendedName>
        <fullName evidence="6">CENP-V/GFA domain-containing protein</fullName>
    </recommendedName>
</protein>
<dbReference type="STRING" id="105231.A0A1Y1HNM0"/>
<dbReference type="PROSITE" id="PS51891">
    <property type="entry name" value="CENP_V_GFA"/>
    <property type="match status" value="1"/>
</dbReference>
<dbReference type="PANTHER" id="PTHR33337">
    <property type="entry name" value="GFA DOMAIN-CONTAINING PROTEIN"/>
    <property type="match status" value="1"/>
</dbReference>
<dbReference type="Proteomes" id="UP000054558">
    <property type="component" value="Unassembled WGS sequence"/>
</dbReference>
<accession>A0A1Y1HNM0</accession>
<dbReference type="GO" id="GO:0016846">
    <property type="term" value="F:carbon-sulfur lyase activity"/>
    <property type="evidence" value="ECO:0007669"/>
    <property type="project" value="InterPro"/>
</dbReference>
<dbReference type="AlphaFoldDB" id="A0A1Y1HNM0"/>
<feature type="domain" description="CENP-V/GFA" evidence="6">
    <location>
        <begin position="7"/>
        <end position="135"/>
    </location>
</feature>
<feature type="region of interest" description="Disordered" evidence="5">
    <location>
        <begin position="131"/>
        <end position="155"/>
    </location>
</feature>
<dbReference type="InterPro" id="IPR006913">
    <property type="entry name" value="CENP-V/GFA"/>
</dbReference>
<dbReference type="OrthoDB" id="498284at2759"/>
<dbReference type="PANTHER" id="PTHR33337:SF40">
    <property type="entry name" value="CENP-V_GFA DOMAIN-CONTAINING PROTEIN-RELATED"/>
    <property type="match status" value="1"/>
</dbReference>
<dbReference type="Gene3D" id="3.90.1590.10">
    <property type="entry name" value="glutathione-dependent formaldehyde- activating enzyme (gfa)"/>
    <property type="match status" value="1"/>
</dbReference>
<dbReference type="OMA" id="IWYASRI"/>
<dbReference type="InterPro" id="IPR011057">
    <property type="entry name" value="Mss4-like_sf"/>
</dbReference>
<gene>
    <name evidence="7" type="ORF">KFL_000280370</name>
</gene>
<keyword evidence="2" id="KW-0479">Metal-binding</keyword>
<evidence type="ECO:0000256" key="3">
    <source>
        <dbReference type="ARBA" id="ARBA00022833"/>
    </source>
</evidence>
<name>A0A1Y1HNM0_KLENI</name>
<comment type="similarity">
    <text evidence="1">Belongs to the Gfa family.</text>
</comment>
<evidence type="ECO:0000259" key="6">
    <source>
        <dbReference type="PROSITE" id="PS51891"/>
    </source>
</evidence>
<keyword evidence="8" id="KW-1185">Reference proteome</keyword>
<evidence type="ECO:0000256" key="1">
    <source>
        <dbReference type="ARBA" id="ARBA00005495"/>
    </source>
</evidence>
<evidence type="ECO:0000313" key="7">
    <source>
        <dbReference type="EMBL" id="GAQ79332.1"/>
    </source>
</evidence>
<organism evidence="7 8">
    <name type="scientific">Klebsormidium nitens</name>
    <name type="common">Green alga</name>
    <name type="synonym">Ulothrix nitens</name>
    <dbReference type="NCBI Taxonomy" id="105231"/>
    <lineage>
        <taxon>Eukaryota</taxon>
        <taxon>Viridiplantae</taxon>
        <taxon>Streptophyta</taxon>
        <taxon>Klebsormidiophyceae</taxon>
        <taxon>Klebsormidiales</taxon>
        <taxon>Klebsormidiaceae</taxon>
        <taxon>Klebsormidium</taxon>
    </lineage>
</organism>
<evidence type="ECO:0000256" key="4">
    <source>
        <dbReference type="ARBA" id="ARBA00023239"/>
    </source>
</evidence>
<dbReference type="GO" id="GO:0046872">
    <property type="term" value="F:metal ion binding"/>
    <property type="evidence" value="ECO:0007669"/>
    <property type="project" value="UniProtKB-KW"/>
</dbReference>
<reference evidence="7 8" key="1">
    <citation type="journal article" date="2014" name="Nat. Commun.">
        <title>Klebsormidium flaccidum genome reveals primary factors for plant terrestrial adaptation.</title>
        <authorList>
            <person name="Hori K."/>
            <person name="Maruyama F."/>
            <person name="Fujisawa T."/>
            <person name="Togashi T."/>
            <person name="Yamamoto N."/>
            <person name="Seo M."/>
            <person name="Sato S."/>
            <person name="Yamada T."/>
            <person name="Mori H."/>
            <person name="Tajima N."/>
            <person name="Moriyama T."/>
            <person name="Ikeuchi M."/>
            <person name="Watanabe M."/>
            <person name="Wada H."/>
            <person name="Kobayashi K."/>
            <person name="Saito M."/>
            <person name="Masuda T."/>
            <person name="Sasaki-Sekimoto Y."/>
            <person name="Mashiguchi K."/>
            <person name="Awai K."/>
            <person name="Shimojima M."/>
            <person name="Masuda S."/>
            <person name="Iwai M."/>
            <person name="Nobusawa T."/>
            <person name="Narise T."/>
            <person name="Kondo S."/>
            <person name="Saito H."/>
            <person name="Sato R."/>
            <person name="Murakawa M."/>
            <person name="Ihara Y."/>
            <person name="Oshima-Yamada Y."/>
            <person name="Ohtaka K."/>
            <person name="Satoh M."/>
            <person name="Sonobe K."/>
            <person name="Ishii M."/>
            <person name="Ohtani R."/>
            <person name="Kanamori-Sato M."/>
            <person name="Honoki R."/>
            <person name="Miyazaki D."/>
            <person name="Mochizuki H."/>
            <person name="Umetsu J."/>
            <person name="Higashi K."/>
            <person name="Shibata D."/>
            <person name="Kamiya Y."/>
            <person name="Sato N."/>
            <person name="Nakamura Y."/>
            <person name="Tabata S."/>
            <person name="Ida S."/>
            <person name="Kurokawa K."/>
            <person name="Ohta H."/>
        </authorList>
    </citation>
    <scope>NUCLEOTIDE SEQUENCE [LARGE SCALE GENOMIC DNA]</scope>
    <source>
        <strain evidence="7 8">NIES-2285</strain>
    </source>
</reference>
<keyword evidence="3" id="KW-0862">Zinc</keyword>
<dbReference type="Pfam" id="PF04828">
    <property type="entry name" value="GFA"/>
    <property type="match status" value="1"/>
</dbReference>